<accession>A0ABS9U800</accession>
<evidence type="ECO:0000259" key="6">
    <source>
        <dbReference type="PROSITE" id="PS51198"/>
    </source>
</evidence>
<dbReference type="Gene3D" id="3.40.50.300">
    <property type="entry name" value="P-loop containing nucleotide triphosphate hydrolases"/>
    <property type="match status" value="3"/>
</dbReference>
<reference evidence="7 8" key="1">
    <citation type="submission" date="2022-03" db="EMBL/GenBank/DDBJ databases">
        <authorList>
            <person name="Jo J.-H."/>
            <person name="Im W.-T."/>
        </authorList>
    </citation>
    <scope>NUCLEOTIDE SEQUENCE [LARGE SCALE GENOMIC DNA]</scope>
    <source>
        <strain evidence="7 8">MA9</strain>
    </source>
</reference>
<evidence type="ECO:0000256" key="5">
    <source>
        <dbReference type="PROSITE-ProRule" id="PRU00560"/>
    </source>
</evidence>
<dbReference type="InterPro" id="IPR027417">
    <property type="entry name" value="P-loop_NTPase"/>
</dbReference>
<name>A0ABS9U800_9BACL</name>
<dbReference type="Pfam" id="PF00580">
    <property type="entry name" value="UvrD-helicase"/>
    <property type="match status" value="1"/>
</dbReference>
<keyword evidence="1 5" id="KW-0547">Nucleotide-binding</keyword>
<keyword evidence="3 5" id="KW-0347">Helicase</keyword>
<evidence type="ECO:0000313" key="8">
    <source>
        <dbReference type="Proteomes" id="UP001316087"/>
    </source>
</evidence>
<keyword evidence="2 5" id="KW-0378">Hydrolase</keyword>
<dbReference type="Pfam" id="PF13538">
    <property type="entry name" value="UvrD_C_2"/>
    <property type="match status" value="1"/>
</dbReference>
<organism evidence="7 8">
    <name type="scientific">Solibacillus palustris</name>
    <dbReference type="NCBI Taxonomy" id="2908203"/>
    <lineage>
        <taxon>Bacteria</taxon>
        <taxon>Bacillati</taxon>
        <taxon>Bacillota</taxon>
        <taxon>Bacilli</taxon>
        <taxon>Bacillales</taxon>
        <taxon>Caryophanaceae</taxon>
        <taxon>Solibacillus</taxon>
    </lineage>
</organism>
<dbReference type="InterPro" id="IPR027785">
    <property type="entry name" value="UvrD-like_helicase_C"/>
</dbReference>
<protein>
    <submittedName>
        <fullName evidence="7">AAA family ATPase</fullName>
    </submittedName>
</protein>
<dbReference type="InterPro" id="IPR000212">
    <property type="entry name" value="DNA_helicase_UvrD/REP"/>
</dbReference>
<dbReference type="InterPro" id="IPR014016">
    <property type="entry name" value="UvrD-like_ATP-bd"/>
</dbReference>
<dbReference type="PANTHER" id="PTHR11070">
    <property type="entry name" value="UVRD / RECB / PCRA DNA HELICASE FAMILY MEMBER"/>
    <property type="match status" value="1"/>
</dbReference>
<dbReference type="RefSeq" id="WP_241367483.1">
    <property type="nucleotide sequence ID" value="NZ_JAKZFC010000001.1"/>
</dbReference>
<dbReference type="PANTHER" id="PTHR11070:SF17">
    <property type="entry name" value="DNA HELICASE IV"/>
    <property type="match status" value="1"/>
</dbReference>
<evidence type="ECO:0000313" key="7">
    <source>
        <dbReference type="EMBL" id="MCH7320464.1"/>
    </source>
</evidence>
<keyword evidence="4 5" id="KW-0067">ATP-binding</keyword>
<proteinExistence type="predicted"/>
<feature type="domain" description="UvrD-like helicase ATP-binding" evidence="6">
    <location>
        <begin position="204"/>
        <end position="568"/>
    </location>
</feature>
<evidence type="ECO:0000256" key="1">
    <source>
        <dbReference type="ARBA" id="ARBA00022741"/>
    </source>
</evidence>
<comment type="caution">
    <text evidence="7">The sequence shown here is derived from an EMBL/GenBank/DDBJ whole genome shotgun (WGS) entry which is preliminary data.</text>
</comment>
<dbReference type="EMBL" id="JAKZFC010000001">
    <property type="protein sequence ID" value="MCH7320464.1"/>
    <property type="molecule type" value="Genomic_DNA"/>
</dbReference>
<evidence type="ECO:0000256" key="2">
    <source>
        <dbReference type="ARBA" id="ARBA00022801"/>
    </source>
</evidence>
<evidence type="ECO:0000256" key="3">
    <source>
        <dbReference type="ARBA" id="ARBA00022806"/>
    </source>
</evidence>
<feature type="binding site" evidence="5">
    <location>
        <begin position="225"/>
        <end position="232"/>
    </location>
    <ligand>
        <name>ATP</name>
        <dbReference type="ChEBI" id="CHEBI:30616"/>
    </ligand>
</feature>
<dbReference type="SUPFAM" id="SSF52540">
    <property type="entry name" value="P-loop containing nucleoside triphosphate hydrolases"/>
    <property type="match status" value="1"/>
</dbReference>
<keyword evidence="8" id="KW-1185">Reference proteome</keyword>
<gene>
    <name evidence="7" type="ORF">LZ480_01075</name>
</gene>
<dbReference type="Proteomes" id="UP001316087">
    <property type="component" value="Unassembled WGS sequence"/>
</dbReference>
<dbReference type="PROSITE" id="PS51198">
    <property type="entry name" value="UVRD_HELICASE_ATP_BIND"/>
    <property type="match status" value="1"/>
</dbReference>
<sequence>MEQTIWQQEQTHLNEISTLLKKHIADLETQLQKQKGEIVEERTQASEEFNDVSGENAIQFSQMLQTMQLREREYLQQSDQLAKAQILYKSPYFGRISIENEQGENEHLYIGLSTFREQQTDDVLIFDWRAPISSLFYENKVGMSRYQIPNGEYIDVLIEGRRQYKIKYDELLQLFDADIYVGDEVLQGLLTDTAKEKMKSIVATIQSDQNLVIRSSNKDNLIVLGPPGSGKTSVAMQRIAFLLYEYRQSMNARSILLISPSDLFNDYISNVLPELGEENVQHTTYFHLAKDVKLSHYKIETNYENIERLYTASPDALASYAYKGSHGYVKQLLHYIESVKKAGMPFYNLKIGEELFASAKKISELFYTRFGGLDIDFRLKKIRTLLLEKIAQCKAKDRKAFMKELQAVTTYIGTDKEIEQQVNERLQKKYGKLEMTIQQLGFVNLNKMYVQSLAYQKDDLWTQSVSQSTAETLKKRTIYYEDLAPMMYLQAVIKGMYADNTIKHIVIDEIQDYSYLQLLAIKAMHPKAHYTLLGDKNQLVHPQMKDSLAETLAKHFKVIELNKSYRSTNEITDFMSAILNNTTTLSLGVSGDKPQIIQTNDLLGKIKDLAETQYETNDSFVILCKNKAACEQLYTDLKPFIPELQLITEKQKVYMKGLLIMPGYMAKGFEFTTVVLADANAQAYAEDMDAYLLYTIASRATRKLFLLTEGTLPKALAHIGEQYFRKEVNILGNKASNKR</sequence>
<evidence type="ECO:0000256" key="4">
    <source>
        <dbReference type="ARBA" id="ARBA00022840"/>
    </source>
</evidence>